<reference evidence="2 3" key="1">
    <citation type="submission" date="2015-12" db="EMBL/GenBank/DDBJ databases">
        <title>The genome of Folsomia candida.</title>
        <authorList>
            <person name="Faddeeva A."/>
            <person name="Derks M.F."/>
            <person name="Anvar Y."/>
            <person name="Smit S."/>
            <person name="Van Straalen N."/>
            <person name="Roelofs D."/>
        </authorList>
    </citation>
    <scope>NUCLEOTIDE SEQUENCE [LARGE SCALE GENOMIC DNA]</scope>
    <source>
        <strain evidence="2 3">VU population</strain>
        <tissue evidence="2">Whole body</tissue>
    </source>
</reference>
<accession>A0A226DZW6</accession>
<protein>
    <submittedName>
        <fullName evidence="2">Uncharacterized protein</fullName>
    </submittedName>
</protein>
<organism evidence="2 3">
    <name type="scientific">Folsomia candida</name>
    <name type="common">Springtail</name>
    <dbReference type="NCBI Taxonomy" id="158441"/>
    <lineage>
        <taxon>Eukaryota</taxon>
        <taxon>Metazoa</taxon>
        <taxon>Ecdysozoa</taxon>
        <taxon>Arthropoda</taxon>
        <taxon>Hexapoda</taxon>
        <taxon>Collembola</taxon>
        <taxon>Entomobryomorpha</taxon>
        <taxon>Isotomoidea</taxon>
        <taxon>Isotomidae</taxon>
        <taxon>Proisotominae</taxon>
        <taxon>Folsomia</taxon>
    </lineage>
</organism>
<name>A0A226DZW6_FOLCA</name>
<keyword evidence="1" id="KW-0732">Signal</keyword>
<keyword evidence="3" id="KW-1185">Reference proteome</keyword>
<evidence type="ECO:0000313" key="2">
    <source>
        <dbReference type="EMBL" id="OXA50344.1"/>
    </source>
</evidence>
<feature type="chain" id="PRO_5013166710" evidence="1">
    <location>
        <begin position="26"/>
        <end position="102"/>
    </location>
</feature>
<dbReference type="EMBL" id="LNIX01000009">
    <property type="protein sequence ID" value="OXA50344.1"/>
    <property type="molecule type" value="Genomic_DNA"/>
</dbReference>
<gene>
    <name evidence="2" type="ORF">Fcan01_14829</name>
</gene>
<sequence length="102" mass="10302">MKTPLILTVLTWTLISFAIFEGTSASPIPAVGESDFPAGCSCGSSTTTSGTPKSAAASIVGGGEVTEAGGIVGAFNTLYNAIYETISFIYQAAEATWANLGT</sequence>
<evidence type="ECO:0000256" key="1">
    <source>
        <dbReference type="SAM" id="SignalP"/>
    </source>
</evidence>
<dbReference type="AlphaFoldDB" id="A0A226DZW6"/>
<dbReference type="Proteomes" id="UP000198287">
    <property type="component" value="Unassembled WGS sequence"/>
</dbReference>
<evidence type="ECO:0000313" key="3">
    <source>
        <dbReference type="Proteomes" id="UP000198287"/>
    </source>
</evidence>
<proteinExistence type="predicted"/>
<comment type="caution">
    <text evidence="2">The sequence shown here is derived from an EMBL/GenBank/DDBJ whole genome shotgun (WGS) entry which is preliminary data.</text>
</comment>
<feature type="signal peptide" evidence="1">
    <location>
        <begin position="1"/>
        <end position="25"/>
    </location>
</feature>